<dbReference type="PANTHER" id="PTHR45527">
    <property type="entry name" value="NONRIBOSOMAL PEPTIDE SYNTHETASE"/>
    <property type="match status" value="1"/>
</dbReference>
<dbReference type="EMBL" id="JAGHKO010000031">
    <property type="protein sequence ID" value="MBO9205541.1"/>
    <property type="molecule type" value="Genomic_DNA"/>
</dbReference>
<feature type="non-terminal residue" evidence="2">
    <location>
        <position position="1"/>
    </location>
</feature>
<sequence>LQLLPVGVAGELCIGGAQVARGYLNRPELTAEKFIKDPFTNEKGARLYRTGDLARWLPDGNLEFLGRRDEQVKIRGYRIELGEIESVLQQTAGVQQAVVVVREDAQQNKQLIGYVVAGEGWQKEAALEALSKQLPEYMIPAWLLEIAAIPLTAHGKIDRKKLAAIEITTDL</sequence>
<evidence type="ECO:0000259" key="1">
    <source>
        <dbReference type="Pfam" id="PF13193"/>
    </source>
</evidence>
<feature type="domain" description="AMP-binding enzyme C-terminal" evidence="1">
    <location>
        <begin position="83"/>
        <end position="156"/>
    </location>
</feature>
<evidence type="ECO:0000313" key="2">
    <source>
        <dbReference type="EMBL" id="MBO9205541.1"/>
    </source>
</evidence>
<gene>
    <name evidence="2" type="ORF">J7I42_34965</name>
</gene>
<dbReference type="SUPFAM" id="SSF56801">
    <property type="entry name" value="Acetyl-CoA synthetase-like"/>
    <property type="match status" value="1"/>
</dbReference>
<name>A0ABS3Z7V6_9BACT</name>
<dbReference type="PANTHER" id="PTHR45527:SF1">
    <property type="entry name" value="FATTY ACID SYNTHASE"/>
    <property type="match status" value="1"/>
</dbReference>
<organism evidence="2 3">
    <name type="scientific">Niastella soli</name>
    <dbReference type="NCBI Taxonomy" id="2821487"/>
    <lineage>
        <taxon>Bacteria</taxon>
        <taxon>Pseudomonadati</taxon>
        <taxon>Bacteroidota</taxon>
        <taxon>Chitinophagia</taxon>
        <taxon>Chitinophagales</taxon>
        <taxon>Chitinophagaceae</taxon>
        <taxon>Niastella</taxon>
    </lineage>
</organism>
<protein>
    <submittedName>
        <fullName evidence="2">AMP-binding protein</fullName>
    </submittedName>
</protein>
<dbReference type="InterPro" id="IPR025110">
    <property type="entry name" value="AMP-bd_C"/>
</dbReference>
<comment type="caution">
    <text evidence="2">The sequence shown here is derived from an EMBL/GenBank/DDBJ whole genome shotgun (WGS) entry which is preliminary data.</text>
</comment>
<proteinExistence type="predicted"/>
<evidence type="ECO:0000313" key="3">
    <source>
        <dbReference type="Proteomes" id="UP000677244"/>
    </source>
</evidence>
<dbReference type="InterPro" id="IPR045851">
    <property type="entry name" value="AMP-bd_C_sf"/>
</dbReference>
<dbReference type="Proteomes" id="UP000677244">
    <property type="component" value="Unassembled WGS sequence"/>
</dbReference>
<reference evidence="2 3" key="1">
    <citation type="submission" date="2021-03" db="EMBL/GenBank/DDBJ databases">
        <title>Assistant Professor.</title>
        <authorList>
            <person name="Huq M.A."/>
        </authorList>
    </citation>
    <scope>NUCLEOTIDE SEQUENCE [LARGE SCALE GENOMIC DNA]</scope>
    <source>
        <strain evidence="2 3">MAH-29</strain>
    </source>
</reference>
<feature type="non-terminal residue" evidence="2">
    <location>
        <position position="171"/>
    </location>
</feature>
<dbReference type="Pfam" id="PF13193">
    <property type="entry name" value="AMP-binding_C"/>
    <property type="match status" value="1"/>
</dbReference>
<keyword evidence="3" id="KW-1185">Reference proteome</keyword>
<dbReference type="Gene3D" id="2.30.38.10">
    <property type="entry name" value="Luciferase, Domain 3"/>
    <property type="match status" value="1"/>
</dbReference>
<accession>A0ABS3Z7V6</accession>
<dbReference type="Gene3D" id="3.30.300.30">
    <property type="match status" value="1"/>
</dbReference>